<dbReference type="PROSITE" id="PS51257">
    <property type="entry name" value="PROKAR_LIPOPROTEIN"/>
    <property type="match status" value="1"/>
</dbReference>
<feature type="domain" description="Metallo-beta-lactamase" evidence="1">
    <location>
        <begin position="108"/>
        <end position="305"/>
    </location>
</feature>
<keyword evidence="3" id="KW-1185">Reference proteome</keyword>
<comment type="caution">
    <text evidence="2">The sequence shown here is derived from an EMBL/GenBank/DDBJ whole genome shotgun (WGS) entry which is preliminary data.</text>
</comment>
<dbReference type="InterPro" id="IPR036866">
    <property type="entry name" value="RibonucZ/Hydroxyglut_hydro"/>
</dbReference>
<dbReference type="RefSeq" id="WP_215818195.1">
    <property type="nucleotide sequence ID" value="NZ_JAGSOY010000004.1"/>
</dbReference>
<name>A0ABS5Z7K8_9GAMM</name>
<dbReference type="InterPro" id="IPR001279">
    <property type="entry name" value="Metallo-B-lactamas"/>
</dbReference>
<dbReference type="Pfam" id="PF12706">
    <property type="entry name" value="Lactamase_B_2"/>
    <property type="match status" value="1"/>
</dbReference>
<dbReference type="Proteomes" id="UP000690515">
    <property type="component" value="Unassembled WGS sequence"/>
</dbReference>
<dbReference type="Gene3D" id="3.60.15.10">
    <property type="entry name" value="Ribonuclease Z/Hydroxyacylglutathione hydrolase-like"/>
    <property type="match status" value="1"/>
</dbReference>
<reference evidence="2 3" key="1">
    <citation type="submission" date="2021-04" db="EMBL/GenBank/DDBJ databases">
        <authorList>
            <person name="Pira H."/>
            <person name="Risdian C."/>
            <person name="Wink J."/>
        </authorList>
    </citation>
    <scope>NUCLEOTIDE SEQUENCE [LARGE SCALE GENOMIC DNA]</scope>
    <source>
        <strain evidence="2 3">WH53</strain>
    </source>
</reference>
<protein>
    <submittedName>
        <fullName evidence="2">MBL fold metallo-hydrolase</fullName>
    </submittedName>
</protein>
<accession>A0ABS5Z7K8</accession>
<dbReference type="PANTHER" id="PTHR15032:SF4">
    <property type="entry name" value="N-ACYL-PHOSPHATIDYLETHANOLAMINE-HYDROLYZING PHOSPHOLIPASE D"/>
    <property type="match status" value="1"/>
</dbReference>
<evidence type="ECO:0000313" key="2">
    <source>
        <dbReference type="EMBL" id="MBU2710032.1"/>
    </source>
</evidence>
<proteinExistence type="predicted"/>
<gene>
    <name evidence="2" type="ORF">KCG35_03080</name>
</gene>
<evidence type="ECO:0000313" key="3">
    <source>
        <dbReference type="Proteomes" id="UP000690515"/>
    </source>
</evidence>
<sequence length="348" mass="39694">MNMKCWVRWLIALSLIIVGAGFILAGCSSTYQGPVSDHFDGTYFYNIVPTKRKTLWDIIRWRWHSVDNDHWQIFSVKPTKVKPARINSGIKATFINHATVLIQQDKLNILTDPIWSERCSPVSFIGPKRYHPPALAIEDLPPIDVVIISHNHYDHLDLPTLVKLDKQFNPRFVVGLGNGKLLRDAGINKVYEVDWWQTLHISSSFNITGVPAQHWSTRTRFDMNRSLWLGFVLKGKQGTTYFSGDTGIGPHFELIKQRFKHVNLALLPIGAYLPRWFMADNHLSPKDALSVHQQLAADYSMAIHFRTFDLGDDGQYQAADELTSLLDQQADELHGQFIVPKVGEQLQL</sequence>
<dbReference type="EMBL" id="JAGSOY010000004">
    <property type="protein sequence ID" value="MBU2710032.1"/>
    <property type="molecule type" value="Genomic_DNA"/>
</dbReference>
<dbReference type="PANTHER" id="PTHR15032">
    <property type="entry name" value="N-ACYL-PHOSPHATIDYLETHANOLAMINE-HYDROLYZING PHOSPHOLIPASE D"/>
    <property type="match status" value="1"/>
</dbReference>
<dbReference type="SUPFAM" id="SSF56281">
    <property type="entry name" value="Metallo-hydrolase/oxidoreductase"/>
    <property type="match status" value="1"/>
</dbReference>
<organism evidence="2 3">
    <name type="scientific">Zooshikella harenae</name>
    <dbReference type="NCBI Taxonomy" id="2827238"/>
    <lineage>
        <taxon>Bacteria</taxon>
        <taxon>Pseudomonadati</taxon>
        <taxon>Pseudomonadota</taxon>
        <taxon>Gammaproteobacteria</taxon>
        <taxon>Oceanospirillales</taxon>
        <taxon>Zooshikellaceae</taxon>
        <taxon>Zooshikella</taxon>
    </lineage>
</organism>
<evidence type="ECO:0000259" key="1">
    <source>
        <dbReference type="Pfam" id="PF12706"/>
    </source>
</evidence>